<reference evidence="14" key="1">
    <citation type="journal article" date="2016" name="Mol. Biol. Evol.">
        <title>Ginkgo and Welwitschia Mitogenomes Reveal Extreme Contrasts in Gymnosperm Mitochondrial Evolution.</title>
        <authorList>
            <person name="Guo W."/>
            <person name="Grewe F."/>
            <person name="Fan W."/>
            <person name="Young G.J."/>
            <person name="Knoop V."/>
            <person name="Palmer J.D."/>
            <person name="Mower J.P."/>
        </authorList>
    </citation>
    <scope>NUCLEOTIDE SEQUENCE</scope>
</reference>
<gene>
    <name evidence="14" type="primary">atp6</name>
</gene>
<keyword evidence="9" id="KW-1133">Transmembrane helix</keyword>
<comment type="subunit">
    <text evidence="4">F-type ATPases have 2 components, CF(1) - the catalytic core - and CF(0) - the membrane proton channel. CF(1) has five subunits: alpha(3), beta(3), gamma(1), delta(1), epsilon(1). CF(0) has three main subunits: a, b and c.</text>
</comment>
<keyword evidence="8" id="KW-0375">Hydrogen ion transport</keyword>
<evidence type="ECO:0000256" key="6">
    <source>
        <dbReference type="ARBA" id="ARBA00022547"/>
    </source>
</evidence>
<evidence type="ECO:0000256" key="2">
    <source>
        <dbReference type="ARBA" id="ARBA00004141"/>
    </source>
</evidence>
<dbReference type="Gene3D" id="1.20.120.220">
    <property type="entry name" value="ATP synthase, F0 complex, subunit A"/>
    <property type="match status" value="1"/>
</dbReference>
<keyword evidence="14" id="KW-0496">Mitochondrion</keyword>
<evidence type="ECO:0000256" key="1">
    <source>
        <dbReference type="ARBA" id="ARBA00002070"/>
    </source>
</evidence>
<sequence length="256" mass="26887">MPNSPLEQPAIIPLIPMNIGNLYFPSTNPSLSMPLTISSVLLLVHFVTKNGGGNSVPNAWQSLVEPIHDFVPNLVNEQIGGLSGNVKQKFSPRISVTFTSSSFRNPQGMIPHSSTVTSHFIITSGPPFSISIGITIVGSQRNGLHFSSFSSPAGVPLPLAPPSVLPELIPHCSRASSSGIRLSANMMAGHSSVRISSGSARTMPCMNNIMYSIGDPGPSPIVFAPTGSELGVAISQAHVSAISICIYPNDATNLHQ</sequence>
<dbReference type="GO" id="GO:0046933">
    <property type="term" value="F:proton-transporting ATP synthase activity, rotational mechanism"/>
    <property type="evidence" value="ECO:0007669"/>
    <property type="project" value="TreeGrafter"/>
</dbReference>
<accession>A0A0N6W9Q3</accession>
<evidence type="ECO:0000256" key="9">
    <source>
        <dbReference type="ARBA" id="ARBA00022989"/>
    </source>
</evidence>
<keyword evidence="5" id="KW-0813">Transport</keyword>
<comment type="similarity">
    <text evidence="3">Belongs to the ATPase A chain family.</text>
</comment>
<dbReference type="RefSeq" id="YP_009167264.1">
    <property type="nucleotide sequence ID" value="NC_027976.1"/>
</dbReference>
<dbReference type="Pfam" id="PF00119">
    <property type="entry name" value="ATP-synt_A"/>
    <property type="match status" value="1"/>
</dbReference>
<keyword evidence="12" id="KW-0066">ATP synthesis</keyword>
<proteinExistence type="inferred from homology"/>
<dbReference type="InterPro" id="IPR023011">
    <property type="entry name" value="ATP_synth_F0_asu_AS"/>
</dbReference>
<comment type="function">
    <text evidence="1">Mitochondrial membrane ATP synthase (F(1)F(0) ATP synthase or Complex V) produces ATP from ADP in the presence of a proton gradient across the membrane which is generated by electron transport complexes of the respiratory chain. F-type ATPases consist of two structural domains, F(1) - containing the extramembraneous catalytic core and F(0) - containing the membrane proton channel, linked together by a central stalk and a peripheral stalk. During catalysis, ATP synthesis in the catalytic domain of F(1) is coupled via a rotary mechanism of the central stalk subunits to proton translocation. Key component of the proton channel; it may play a direct role in the translocation of protons across the membrane.</text>
</comment>
<evidence type="ECO:0000256" key="10">
    <source>
        <dbReference type="ARBA" id="ARBA00023065"/>
    </source>
</evidence>
<keyword evidence="7" id="KW-0812">Transmembrane</keyword>
<evidence type="ECO:0000256" key="12">
    <source>
        <dbReference type="ARBA" id="ARBA00023310"/>
    </source>
</evidence>
<dbReference type="InterPro" id="IPR000568">
    <property type="entry name" value="ATP_synth_F0_asu"/>
</dbReference>
<evidence type="ECO:0000256" key="8">
    <source>
        <dbReference type="ARBA" id="ARBA00022781"/>
    </source>
</evidence>
<dbReference type="InterPro" id="IPR035908">
    <property type="entry name" value="F0_ATP_A_sf"/>
</dbReference>
<evidence type="ECO:0000256" key="5">
    <source>
        <dbReference type="ARBA" id="ARBA00022448"/>
    </source>
</evidence>
<dbReference type="AlphaFoldDB" id="A0A0N6W9Q3"/>
<evidence type="ECO:0000256" key="7">
    <source>
        <dbReference type="ARBA" id="ARBA00022692"/>
    </source>
</evidence>
<evidence type="ECO:0000256" key="13">
    <source>
        <dbReference type="RuleBase" id="RU004450"/>
    </source>
</evidence>
<dbReference type="PANTHER" id="PTHR11410:SF0">
    <property type="entry name" value="ATP SYNTHASE SUBUNIT A"/>
    <property type="match status" value="1"/>
</dbReference>
<evidence type="ECO:0000256" key="4">
    <source>
        <dbReference type="ARBA" id="ARBA00011648"/>
    </source>
</evidence>
<dbReference type="EMBL" id="KM672373">
    <property type="protein sequence ID" value="AJP33455.1"/>
    <property type="molecule type" value="Genomic_DNA"/>
</dbReference>
<dbReference type="GeneID" id="26039247"/>
<keyword evidence="10" id="KW-0406">Ion transport</keyword>
<dbReference type="GO" id="GO:0005743">
    <property type="term" value="C:mitochondrial inner membrane"/>
    <property type="evidence" value="ECO:0007669"/>
    <property type="project" value="UniProtKB-SubCell"/>
</dbReference>
<protein>
    <recommendedName>
        <fullName evidence="13">ATP synthase subunit a</fullName>
    </recommendedName>
</protein>
<name>A0A0N6W9Q3_GINBI</name>
<geneLocation type="mitochondrion" evidence="14"/>
<keyword evidence="11" id="KW-0472">Membrane</keyword>
<keyword evidence="6" id="KW-0138">CF(0)</keyword>
<comment type="subcellular location">
    <subcellularLocation>
        <location evidence="2">Membrane</location>
        <topology evidence="2">Multi-pass membrane protein</topology>
    </subcellularLocation>
    <subcellularLocation>
        <location evidence="13">Mitochondrion inner membrane</location>
        <topology evidence="13">Multi-pass membrane protein</topology>
    </subcellularLocation>
</comment>
<evidence type="ECO:0000256" key="3">
    <source>
        <dbReference type="ARBA" id="ARBA00006810"/>
    </source>
</evidence>
<dbReference type="NCBIfam" id="TIGR01131">
    <property type="entry name" value="ATP_synt_6_or_A"/>
    <property type="match status" value="1"/>
</dbReference>
<organism evidence="14">
    <name type="scientific">Ginkgo biloba</name>
    <name type="common">Ginkgo</name>
    <name type="synonym">Maidenhair tree</name>
    <dbReference type="NCBI Taxonomy" id="3311"/>
    <lineage>
        <taxon>Eukaryota</taxon>
        <taxon>Viridiplantae</taxon>
        <taxon>Streptophyta</taxon>
        <taxon>Embryophyta</taxon>
        <taxon>Tracheophyta</taxon>
        <taxon>Spermatophyta</taxon>
        <taxon>Ginkgoidae</taxon>
        <taxon>Ginkgoales</taxon>
        <taxon>Ginkgoaceae</taxon>
        <taxon>Ginkgo</taxon>
    </lineage>
</organism>
<dbReference type="CDD" id="cd00310">
    <property type="entry name" value="ATP-synt_Fo_a_6"/>
    <property type="match status" value="1"/>
</dbReference>
<evidence type="ECO:0000256" key="11">
    <source>
        <dbReference type="ARBA" id="ARBA00023136"/>
    </source>
</evidence>
<dbReference type="PROSITE" id="PS00449">
    <property type="entry name" value="ATPASE_A"/>
    <property type="match status" value="1"/>
</dbReference>
<dbReference type="PRINTS" id="PR00123">
    <property type="entry name" value="ATPASEA"/>
</dbReference>
<dbReference type="GO" id="GO:0045259">
    <property type="term" value="C:proton-transporting ATP synthase complex"/>
    <property type="evidence" value="ECO:0007669"/>
    <property type="project" value="UniProtKB-KW"/>
</dbReference>
<evidence type="ECO:0000313" key="14">
    <source>
        <dbReference type="EMBL" id="AJP33455.1"/>
    </source>
</evidence>
<dbReference type="PANTHER" id="PTHR11410">
    <property type="entry name" value="ATP SYNTHASE SUBUNIT A"/>
    <property type="match status" value="1"/>
</dbReference>
<dbReference type="InterPro" id="IPR045083">
    <property type="entry name" value="ATP_synth_F0_asu_bact/mt"/>
</dbReference>
<dbReference type="SUPFAM" id="SSF81336">
    <property type="entry name" value="F1F0 ATP synthase subunit A"/>
    <property type="match status" value="1"/>
</dbReference>